<protein>
    <submittedName>
        <fullName evidence="2">Pilus assembly protein</fullName>
    </submittedName>
</protein>
<proteinExistence type="predicted"/>
<sequence length="66" mass="6658">MKNSIQRFLRDERGATAIEYGLIAGLIAIAIAIATAVSGLGTNLTTFFNGLAGKVSAWASGATSAG</sequence>
<evidence type="ECO:0000256" key="1">
    <source>
        <dbReference type="SAM" id="Phobius"/>
    </source>
</evidence>
<keyword evidence="3" id="KW-1185">Reference proteome</keyword>
<accession>A0A1D9I8N6</accession>
<feature type="transmembrane region" description="Helical" evidence="1">
    <location>
        <begin position="20"/>
        <end position="41"/>
    </location>
</feature>
<dbReference type="Pfam" id="PF04964">
    <property type="entry name" value="Flp_Fap"/>
    <property type="match status" value="1"/>
</dbReference>
<dbReference type="RefSeq" id="WP_071071067.1">
    <property type="nucleotide sequence ID" value="NZ_CP017755.1"/>
</dbReference>
<dbReference type="EMBL" id="CP017755">
    <property type="protein sequence ID" value="AOZ08440.1"/>
    <property type="molecule type" value="Genomic_DNA"/>
</dbReference>
<dbReference type="Proteomes" id="UP000177515">
    <property type="component" value="Chromosome 2"/>
</dbReference>
<reference evidence="2 3" key="1">
    <citation type="submission" date="2016-10" db="EMBL/GenBank/DDBJ databases">
        <title>Complete genome sequences of three Cupriavidus strains isolated from various Malaysian environments.</title>
        <authorList>
            <person name="Abdullah A.A.-A."/>
            <person name="Shafie N.A.H."/>
            <person name="Lau N.S."/>
        </authorList>
    </citation>
    <scope>NUCLEOTIDE SEQUENCE [LARGE SCALE GENOMIC DNA]</scope>
    <source>
        <strain evidence="2 3">USMAA1020</strain>
    </source>
</reference>
<evidence type="ECO:0000313" key="3">
    <source>
        <dbReference type="Proteomes" id="UP000177515"/>
    </source>
</evidence>
<keyword evidence="1" id="KW-0472">Membrane</keyword>
<keyword evidence="1" id="KW-0812">Transmembrane</keyword>
<name>A0A1D9I8N6_9BURK</name>
<gene>
    <name evidence="2" type="ORF">BKK80_21005</name>
</gene>
<dbReference type="InterPro" id="IPR007047">
    <property type="entry name" value="Flp_Fap"/>
</dbReference>
<keyword evidence="1" id="KW-1133">Transmembrane helix</keyword>
<evidence type="ECO:0000313" key="2">
    <source>
        <dbReference type="EMBL" id="AOZ08440.1"/>
    </source>
</evidence>
<organism evidence="2 3">
    <name type="scientific">Cupriavidus malaysiensis</name>
    <dbReference type="NCBI Taxonomy" id="367825"/>
    <lineage>
        <taxon>Bacteria</taxon>
        <taxon>Pseudomonadati</taxon>
        <taxon>Pseudomonadota</taxon>
        <taxon>Betaproteobacteria</taxon>
        <taxon>Burkholderiales</taxon>
        <taxon>Burkholderiaceae</taxon>
        <taxon>Cupriavidus</taxon>
    </lineage>
</organism>